<dbReference type="Proteomes" id="UP001333110">
    <property type="component" value="Unassembled WGS sequence"/>
</dbReference>
<dbReference type="EMBL" id="JAUNZN010000001">
    <property type="protein sequence ID" value="KAK4830650.1"/>
    <property type="molecule type" value="Genomic_DNA"/>
</dbReference>
<dbReference type="AlphaFoldDB" id="A0AAN7PH96"/>
<name>A0AAN7PH96_MYCAM</name>
<evidence type="ECO:0000313" key="3">
    <source>
        <dbReference type="Proteomes" id="UP001333110"/>
    </source>
</evidence>
<feature type="region of interest" description="Disordered" evidence="1">
    <location>
        <begin position="203"/>
        <end position="229"/>
    </location>
</feature>
<reference evidence="2 3" key="1">
    <citation type="journal article" date="2023" name="J. Hered.">
        <title>Chromosome-level genome of the wood stork (Mycteria americana) provides insight into avian chromosome evolution.</title>
        <authorList>
            <person name="Flamio R. Jr."/>
            <person name="Ramstad K.M."/>
        </authorList>
    </citation>
    <scope>NUCLEOTIDE SEQUENCE [LARGE SCALE GENOMIC DNA]</scope>
    <source>
        <strain evidence="2">JAX WOST 10</strain>
    </source>
</reference>
<evidence type="ECO:0000313" key="2">
    <source>
        <dbReference type="EMBL" id="KAK4830650.1"/>
    </source>
</evidence>
<protein>
    <submittedName>
        <fullName evidence="2">Uncharacterized protein</fullName>
    </submittedName>
</protein>
<proteinExistence type="predicted"/>
<gene>
    <name evidence="2" type="ORF">QYF61_012493</name>
</gene>
<dbReference type="PANTHER" id="PTHR33395:SF22">
    <property type="entry name" value="REVERSE TRANSCRIPTASE DOMAIN-CONTAINING PROTEIN"/>
    <property type="match status" value="1"/>
</dbReference>
<dbReference type="GO" id="GO:0031012">
    <property type="term" value="C:extracellular matrix"/>
    <property type="evidence" value="ECO:0007669"/>
    <property type="project" value="TreeGrafter"/>
</dbReference>
<dbReference type="PANTHER" id="PTHR33395">
    <property type="entry name" value="TRANSCRIPTASE, PUTATIVE-RELATED-RELATED"/>
    <property type="match status" value="1"/>
</dbReference>
<dbReference type="GO" id="GO:0061343">
    <property type="term" value="P:cell adhesion involved in heart morphogenesis"/>
    <property type="evidence" value="ECO:0007669"/>
    <property type="project" value="TreeGrafter"/>
</dbReference>
<dbReference type="GO" id="GO:0007508">
    <property type="term" value="P:larval heart development"/>
    <property type="evidence" value="ECO:0007669"/>
    <property type="project" value="TreeGrafter"/>
</dbReference>
<evidence type="ECO:0000256" key="1">
    <source>
        <dbReference type="SAM" id="MobiDB-lite"/>
    </source>
</evidence>
<accession>A0AAN7PH96</accession>
<keyword evidence="3" id="KW-1185">Reference proteome</keyword>
<sequence>MDSSVVHSRFRVIHVPEWSPPRAMIPQRYLLCHEALPSRSAAPAMPLTLQEALSLQALVLLGKFSHPDICWKSSTASCKQSRRLLECIEDSFLSQVIDSPTRGDMILDLFVTNASELISDVKIGGSLGCSDHALVELADLNDMGKEKRKVRTLNFRKGNFQLSKNLVYRTPWETALGDKGAEQSWQTFKDAFHRMQQLSIPSCKESGKEGKRSAWMSRGKKGKLKGQKGNAQAVEAGTSILERVQGRCLVVVEATKAKVRLKLNLARNAKNNKKGFYRYVSQKRKVKESVSPWMNKTGKQVIMNKRLRYSTTSLALSSLAISLPTPLEWMDCKTGTEEAKSLPLEDQVRDHLRNLNLHKSMGPDEMNPRVLRELADVVVKPFFMIFEKS</sequence>
<organism evidence="2 3">
    <name type="scientific">Mycteria americana</name>
    <name type="common">Wood stork</name>
    <dbReference type="NCBI Taxonomy" id="33587"/>
    <lineage>
        <taxon>Eukaryota</taxon>
        <taxon>Metazoa</taxon>
        <taxon>Chordata</taxon>
        <taxon>Craniata</taxon>
        <taxon>Vertebrata</taxon>
        <taxon>Euteleostomi</taxon>
        <taxon>Archelosauria</taxon>
        <taxon>Archosauria</taxon>
        <taxon>Dinosauria</taxon>
        <taxon>Saurischia</taxon>
        <taxon>Theropoda</taxon>
        <taxon>Coelurosauria</taxon>
        <taxon>Aves</taxon>
        <taxon>Neognathae</taxon>
        <taxon>Neoaves</taxon>
        <taxon>Aequornithes</taxon>
        <taxon>Ciconiiformes</taxon>
        <taxon>Ciconiidae</taxon>
        <taxon>Mycteria</taxon>
    </lineage>
</organism>
<comment type="caution">
    <text evidence="2">The sequence shown here is derived from an EMBL/GenBank/DDBJ whole genome shotgun (WGS) entry which is preliminary data.</text>
</comment>